<accession>A0AAN9TAC8</accession>
<organism evidence="2 3">
    <name type="scientific">Psophocarpus tetragonolobus</name>
    <name type="common">Winged bean</name>
    <name type="synonym">Dolichos tetragonolobus</name>
    <dbReference type="NCBI Taxonomy" id="3891"/>
    <lineage>
        <taxon>Eukaryota</taxon>
        <taxon>Viridiplantae</taxon>
        <taxon>Streptophyta</taxon>
        <taxon>Embryophyta</taxon>
        <taxon>Tracheophyta</taxon>
        <taxon>Spermatophyta</taxon>
        <taxon>Magnoliopsida</taxon>
        <taxon>eudicotyledons</taxon>
        <taxon>Gunneridae</taxon>
        <taxon>Pentapetalae</taxon>
        <taxon>rosids</taxon>
        <taxon>fabids</taxon>
        <taxon>Fabales</taxon>
        <taxon>Fabaceae</taxon>
        <taxon>Papilionoideae</taxon>
        <taxon>50 kb inversion clade</taxon>
        <taxon>NPAAA clade</taxon>
        <taxon>indigoferoid/millettioid clade</taxon>
        <taxon>Phaseoleae</taxon>
        <taxon>Psophocarpus</taxon>
    </lineage>
</organism>
<dbReference type="Proteomes" id="UP001386955">
    <property type="component" value="Unassembled WGS sequence"/>
</dbReference>
<evidence type="ECO:0000313" key="3">
    <source>
        <dbReference type="Proteomes" id="UP001386955"/>
    </source>
</evidence>
<feature type="region of interest" description="Disordered" evidence="1">
    <location>
        <begin position="32"/>
        <end position="62"/>
    </location>
</feature>
<dbReference type="AlphaFoldDB" id="A0AAN9TAC8"/>
<feature type="compositionally biased region" description="Basic and acidic residues" evidence="1">
    <location>
        <begin position="40"/>
        <end position="53"/>
    </location>
</feature>
<proteinExistence type="predicted"/>
<comment type="caution">
    <text evidence="2">The sequence shown here is derived from an EMBL/GenBank/DDBJ whole genome shotgun (WGS) entry which is preliminary data.</text>
</comment>
<name>A0AAN9TAC8_PSOTE</name>
<dbReference type="EMBL" id="JAYMYS010000001">
    <property type="protein sequence ID" value="KAK7410525.1"/>
    <property type="molecule type" value="Genomic_DNA"/>
</dbReference>
<sequence length="234" mass="26712">MDQKQRVLEPTIEDKNKASYEKVVRNYVEAQSLNKRKKERQGIRKEDARKGLGEEPQVEAEDVRRLSKAYMGEVLVKKVGNGGRKLLNEGKTQCGNGDQARNDKTYARFYQNKEDSWPEEDTCSKKKYEGKGQLQSDWGGCSKRQHMHEAQGLYAYEEEWCAHGITGCSVNCTLGEERKGHSGVLSSFVGQQRTTNLGCENERYICDRRDSGWDHECAPNLSCRHKTNTLTHSD</sequence>
<evidence type="ECO:0000256" key="1">
    <source>
        <dbReference type="SAM" id="MobiDB-lite"/>
    </source>
</evidence>
<evidence type="ECO:0000313" key="2">
    <source>
        <dbReference type="EMBL" id="KAK7410525.1"/>
    </source>
</evidence>
<reference evidence="2 3" key="1">
    <citation type="submission" date="2024-01" db="EMBL/GenBank/DDBJ databases">
        <title>The genomes of 5 underutilized Papilionoideae crops provide insights into root nodulation and disease resistanc.</title>
        <authorList>
            <person name="Jiang F."/>
        </authorList>
    </citation>
    <scope>NUCLEOTIDE SEQUENCE [LARGE SCALE GENOMIC DNA]</scope>
    <source>
        <strain evidence="2">DUOXIRENSHENG_FW03</strain>
        <tissue evidence="2">Leaves</tissue>
    </source>
</reference>
<protein>
    <submittedName>
        <fullName evidence="2">Uncharacterized protein</fullName>
    </submittedName>
</protein>
<keyword evidence="3" id="KW-1185">Reference proteome</keyword>
<gene>
    <name evidence="2" type="ORF">VNO78_01368</name>
</gene>